<feature type="region of interest" description="Disordered" evidence="2">
    <location>
        <begin position="559"/>
        <end position="652"/>
    </location>
</feature>
<evidence type="ECO:0000256" key="2">
    <source>
        <dbReference type="SAM" id="MobiDB-lite"/>
    </source>
</evidence>
<feature type="region of interest" description="Disordered" evidence="2">
    <location>
        <begin position="86"/>
        <end position="130"/>
    </location>
</feature>
<dbReference type="KEGG" id="pmrn:116950841"/>
<dbReference type="AlphaFoldDB" id="A0AAJ7X884"/>
<proteinExistence type="predicted"/>
<evidence type="ECO:0000313" key="4">
    <source>
        <dbReference type="RefSeq" id="XP_032824840.1"/>
    </source>
</evidence>
<organism evidence="3 4">
    <name type="scientific">Petromyzon marinus</name>
    <name type="common">Sea lamprey</name>
    <dbReference type="NCBI Taxonomy" id="7757"/>
    <lineage>
        <taxon>Eukaryota</taxon>
        <taxon>Metazoa</taxon>
        <taxon>Chordata</taxon>
        <taxon>Craniata</taxon>
        <taxon>Vertebrata</taxon>
        <taxon>Cyclostomata</taxon>
        <taxon>Hyperoartia</taxon>
        <taxon>Petromyzontiformes</taxon>
        <taxon>Petromyzontidae</taxon>
        <taxon>Petromyzon</taxon>
    </lineage>
</organism>
<feature type="compositionally biased region" description="Polar residues" evidence="2">
    <location>
        <begin position="578"/>
        <end position="589"/>
    </location>
</feature>
<feature type="compositionally biased region" description="Basic and acidic residues" evidence="2">
    <location>
        <begin position="590"/>
        <end position="610"/>
    </location>
</feature>
<sequence>MSGVLSGDPEGLSSWTVIDPKEAAAVQTPQDDNDVVTNESEPVAMTENLQAATTPPMQEFERPKENEGDIQLRILLATVSQAESFVTEEQEQLTPSYAKEETQEGELGGGGGGGGGSGVGGNSGDEDSDIVTLDPDVVEEVGPELLVHSRSAEAAPSHEFMRITPLPDTAKVCQPSSSDESNSPEAPATLRHRRPSKRKSPRGEHHVSAHPAAQTSISLHGCIICVACVVIALAALRKFMAGDPQGGITSPDLKEAAGDLNPLDVAAPALPDSMIQDIASLAEEKGDEGTSLSNRGQIRQMDNVATSDTVAASDNVAASDWIEEQKPVDLKELLTELQRLSNKVDNLKMTEVEAPVMTGEGDGGIVESDVELKHSIQAELAALANRLSRRFGERGSKQDETAQQSKLFHSEESFLDELKDSQYKTTIITPLEDVKKFKQESNELDTESKTNPPSESTGSGIIVEPIVKEDETVGKEGPHREVPREKRQEPKSSKKHIPKKPKHKSGQRWGTFEKMKTSAKAFFQKQKEKLKHAKKAIGDKFQKISDSFKSTFKRWKEKSKNFFEQKRGQENKARSHKYTATMNEPSNVKQHNDINKHKNERTAQDAKNDASQRPTVVRHSGSPGSKRGKGEAQKTSNNRKTSGADAAGKPQDIVSAPEMLQILRRYLEQIGNFRHWNELESFLNQFYRDGKLLRNQMSFEELVEAVQVYLEVLGYGKKMRAFGNNLHDYIKRRAPMGHKGPPHAASSQ</sequence>
<name>A0AAJ7X884_PETMA</name>
<evidence type="ECO:0000313" key="3">
    <source>
        <dbReference type="Proteomes" id="UP001318040"/>
    </source>
</evidence>
<keyword evidence="1" id="KW-0175">Coiled coil</keyword>
<evidence type="ECO:0000256" key="1">
    <source>
        <dbReference type="ARBA" id="ARBA00023054"/>
    </source>
</evidence>
<feature type="compositionally biased region" description="Polar residues" evidence="2">
    <location>
        <begin position="174"/>
        <end position="184"/>
    </location>
</feature>
<feature type="compositionally biased region" description="Basic and acidic residues" evidence="2">
    <location>
        <begin position="466"/>
        <end position="492"/>
    </location>
</feature>
<dbReference type="PANTHER" id="PTHR28638">
    <property type="entry name" value="CELL CYCLE PROGRESSION PROTEIN 1"/>
    <property type="match status" value="1"/>
</dbReference>
<feature type="region of interest" description="Disordered" evidence="2">
    <location>
        <begin position="440"/>
        <end position="512"/>
    </location>
</feature>
<keyword evidence="3" id="KW-1185">Reference proteome</keyword>
<dbReference type="GO" id="GO:0016020">
    <property type="term" value="C:membrane"/>
    <property type="evidence" value="ECO:0007669"/>
    <property type="project" value="TreeGrafter"/>
</dbReference>
<feature type="compositionally biased region" description="Gly residues" evidence="2">
    <location>
        <begin position="106"/>
        <end position="123"/>
    </location>
</feature>
<dbReference type="InterPro" id="IPR051990">
    <property type="entry name" value="CCPG1/PBIP1"/>
</dbReference>
<protein>
    <submittedName>
        <fullName evidence="4">Cell cycle progression protein 1</fullName>
    </submittedName>
</protein>
<dbReference type="Proteomes" id="UP001318040">
    <property type="component" value="Chromosome 40"/>
</dbReference>
<gene>
    <name evidence="4" type="primary">CCPG1</name>
</gene>
<dbReference type="CTD" id="9236"/>
<reference evidence="4" key="1">
    <citation type="submission" date="2025-08" db="UniProtKB">
        <authorList>
            <consortium name="RefSeq"/>
        </authorList>
    </citation>
    <scope>IDENTIFICATION</scope>
    <source>
        <tissue evidence="4">Sperm</tissue>
    </source>
</reference>
<feature type="region of interest" description="Disordered" evidence="2">
    <location>
        <begin position="169"/>
        <end position="209"/>
    </location>
</feature>
<feature type="compositionally biased region" description="Basic and acidic residues" evidence="2">
    <location>
        <begin position="559"/>
        <end position="573"/>
    </location>
</feature>
<feature type="compositionally biased region" description="Polar residues" evidence="2">
    <location>
        <begin position="449"/>
        <end position="459"/>
    </location>
</feature>
<dbReference type="PANTHER" id="PTHR28638:SF2">
    <property type="entry name" value="CELL CYCLE PROGRESSION PROTEIN 1"/>
    <property type="match status" value="1"/>
</dbReference>
<accession>A0AAJ7X884</accession>
<feature type="compositionally biased region" description="Basic residues" evidence="2">
    <location>
        <begin position="493"/>
        <end position="506"/>
    </location>
</feature>
<dbReference type="RefSeq" id="XP_032824840.1">
    <property type="nucleotide sequence ID" value="XM_032968949.1"/>
</dbReference>
<feature type="compositionally biased region" description="Basic residues" evidence="2">
    <location>
        <begin position="190"/>
        <end position="200"/>
    </location>
</feature>